<dbReference type="InterPro" id="IPR038763">
    <property type="entry name" value="DHH_sf"/>
</dbReference>
<gene>
    <name evidence="1" type="ORF">DFP90_10740</name>
</gene>
<dbReference type="SUPFAM" id="SSF64182">
    <property type="entry name" value="DHH phosphoesterases"/>
    <property type="match status" value="1"/>
</dbReference>
<evidence type="ECO:0000313" key="2">
    <source>
        <dbReference type="Proteomes" id="UP000256845"/>
    </source>
</evidence>
<dbReference type="PIRSF" id="PIRSF028235">
    <property type="entry name" value="UCP028235"/>
    <property type="match status" value="1"/>
</dbReference>
<keyword evidence="2" id="KW-1185">Reference proteome</keyword>
<dbReference type="OrthoDB" id="105221at2"/>
<accession>A0A3D9HGC9</accession>
<dbReference type="AlphaFoldDB" id="A0A3D9HGC9"/>
<reference evidence="1 2" key="1">
    <citation type="submission" date="2018-07" db="EMBL/GenBank/DDBJ databases">
        <title>Genomic Encyclopedia of Type Strains, Phase III (KMG-III): the genomes of soil and plant-associated and newly described type strains.</title>
        <authorList>
            <person name="Whitman W."/>
        </authorList>
    </citation>
    <scope>NUCLEOTIDE SEQUENCE [LARGE SCALE GENOMIC DNA]</scope>
    <source>
        <strain evidence="1 2">CECT 8488</strain>
    </source>
</reference>
<protein>
    <submittedName>
        <fullName evidence="1">NanoRNase/pAp phosphatase (C-di-AMP/oligoRNAs hydrolase)</fullName>
    </submittedName>
</protein>
<dbReference type="GO" id="GO:0016787">
    <property type="term" value="F:hydrolase activity"/>
    <property type="evidence" value="ECO:0007669"/>
    <property type="project" value="UniProtKB-KW"/>
</dbReference>
<keyword evidence="1" id="KW-0378">Hydrolase</keyword>
<proteinExistence type="predicted"/>
<comment type="caution">
    <text evidence="1">The sequence shown here is derived from an EMBL/GenBank/DDBJ whole genome shotgun (WGS) entry which is preliminary data.</text>
</comment>
<name>A0A3D9HGC9_9PROT</name>
<dbReference type="EMBL" id="QRDW01000007">
    <property type="protein sequence ID" value="RED48537.1"/>
    <property type="molecule type" value="Genomic_DNA"/>
</dbReference>
<organism evidence="1 2">
    <name type="scientific">Aestuariispira insulae</name>
    <dbReference type="NCBI Taxonomy" id="1461337"/>
    <lineage>
        <taxon>Bacteria</taxon>
        <taxon>Pseudomonadati</taxon>
        <taxon>Pseudomonadota</taxon>
        <taxon>Alphaproteobacteria</taxon>
        <taxon>Rhodospirillales</taxon>
        <taxon>Kiloniellaceae</taxon>
        <taxon>Aestuariispira</taxon>
    </lineage>
</organism>
<evidence type="ECO:0000313" key="1">
    <source>
        <dbReference type="EMBL" id="RED48537.1"/>
    </source>
</evidence>
<dbReference type="Proteomes" id="UP000256845">
    <property type="component" value="Unassembled WGS sequence"/>
</dbReference>
<dbReference type="RefSeq" id="WP_115937486.1">
    <property type="nucleotide sequence ID" value="NZ_QRDW01000007.1"/>
</dbReference>
<dbReference type="InterPro" id="IPR016877">
    <property type="entry name" value="UCP028235"/>
</dbReference>
<sequence>MSDKKFRLITRTDFDGIICGTLFQERDMVDEVIFAEPNDMQRGLVAVTSDDITANLPYREEVHLCFDHHRSELERVGSRDNLINDPDAPSAARVIYNHYGGKSGFPDISEEMMAAVDQADSAQYEMEDILAPAGWTMLNFILDPRTGLEDFGKFALDHDSFMTDMMTYCRHSPIDVILELPDVAERVQSLTYHAELAEMQIKRCTAEHGSLVVTDLRKELDIFPVNRFMIYALYPESSISMTVQKSRREGITAIGMGKSILNRTAKTDIGKLLLTHGGGGHAQAGGVKLPDGEADQAIEAIIASVASQES</sequence>